<dbReference type="EMBL" id="JAANYQ010000003">
    <property type="protein sequence ID" value="KAF4124863.1"/>
    <property type="molecule type" value="Genomic_DNA"/>
</dbReference>
<accession>A0A9P5D2B6</accession>
<name>A0A9P5D2B6_9HYPO</name>
<dbReference type="GeneID" id="55969930"/>
<evidence type="ECO:0000256" key="2">
    <source>
        <dbReference type="RuleBase" id="RU003476"/>
    </source>
</evidence>
<dbReference type="PANTHER" id="PTHR16099">
    <property type="entry name" value="8-OXO-DGTP DIPHOSPHATES NUDT15"/>
    <property type="match status" value="1"/>
</dbReference>
<dbReference type="PRINTS" id="PR00502">
    <property type="entry name" value="NUDIXFAMILY"/>
</dbReference>
<dbReference type="Pfam" id="PF00293">
    <property type="entry name" value="NUDIX"/>
    <property type="match status" value="1"/>
</dbReference>
<dbReference type="PROSITE" id="PS00893">
    <property type="entry name" value="NUDIX_BOX"/>
    <property type="match status" value="1"/>
</dbReference>
<sequence>MPEGITRLDGVAAIIINKDGKVLVGKRKGSHGAGSWALPGGHVDPGESYYQTAEREVLEETGLEVTAVRQVARTEDDFVDRGKYYNTYFILCETKDKDRVPLAKTMEPNKCEGWVWMSWSDLQILKGASEPDEKVFRPLHKLLASSPDLEGLKRGR</sequence>
<dbReference type="GO" id="GO:0006203">
    <property type="term" value="P:dGTP catabolic process"/>
    <property type="evidence" value="ECO:0007669"/>
    <property type="project" value="TreeGrafter"/>
</dbReference>
<dbReference type="CDD" id="cd04678">
    <property type="entry name" value="NUDIX_MTH2_Nudt15"/>
    <property type="match status" value="1"/>
</dbReference>
<keyword evidence="5" id="KW-1185">Reference proteome</keyword>
<organism evidence="4 5">
    <name type="scientific">Geosmithia morbida</name>
    <dbReference type="NCBI Taxonomy" id="1094350"/>
    <lineage>
        <taxon>Eukaryota</taxon>
        <taxon>Fungi</taxon>
        <taxon>Dikarya</taxon>
        <taxon>Ascomycota</taxon>
        <taxon>Pezizomycotina</taxon>
        <taxon>Sordariomycetes</taxon>
        <taxon>Hypocreomycetidae</taxon>
        <taxon>Hypocreales</taxon>
        <taxon>Bionectriaceae</taxon>
        <taxon>Geosmithia</taxon>
    </lineage>
</organism>
<proteinExistence type="inferred from homology"/>
<dbReference type="OrthoDB" id="447842at2759"/>
<feature type="domain" description="Nudix hydrolase" evidence="3">
    <location>
        <begin position="6"/>
        <end position="141"/>
    </location>
</feature>
<protein>
    <submittedName>
        <fullName evidence="4">8-oxo-dGTP diphosphatase</fullName>
    </submittedName>
</protein>
<evidence type="ECO:0000313" key="4">
    <source>
        <dbReference type="EMBL" id="KAF4124863.1"/>
    </source>
</evidence>
<dbReference type="PANTHER" id="PTHR16099:SF5">
    <property type="entry name" value="NUCLEOTIDE TRIPHOSPHATE DIPHOSPHATASE NUDT15"/>
    <property type="match status" value="1"/>
</dbReference>
<dbReference type="GO" id="GO:0035539">
    <property type="term" value="F:8-oxo-7,8-dihydrodeoxyguanosine triphosphate pyrophosphatase activity"/>
    <property type="evidence" value="ECO:0007669"/>
    <property type="project" value="TreeGrafter"/>
</dbReference>
<evidence type="ECO:0000313" key="5">
    <source>
        <dbReference type="Proteomes" id="UP000749293"/>
    </source>
</evidence>
<dbReference type="InterPro" id="IPR015797">
    <property type="entry name" value="NUDIX_hydrolase-like_dom_sf"/>
</dbReference>
<dbReference type="FunFam" id="3.90.79.10:FF:000060">
    <property type="entry name" value="Nudix hydrolase 1"/>
    <property type="match status" value="1"/>
</dbReference>
<dbReference type="PROSITE" id="PS51462">
    <property type="entry name" value="NUDIX"/>
    <property type="match status" value="1"/>
</dbReference>
<dbReference type="InterPro" id="IPR000086">
    <property type="entry name" value="NUDIX_hydrolase_dom"/>
</dbReference>
<dbReference type="GO" id="GO:0005829">
    <property type="term" value="C:cytosol"/>
    <property type="evidence" value="ECO:0007669"/>
    <property type="project" value="TreeGrafter"/>
</dbReference>
<dbReference type="SUPFAM" id="SSF55811">
    <property type="entry name" value="Nudix"/>
    <property type="match status" value="1"/>
</dbReference>
<keyword evidence="1 2" id="KW-0378">Hydrolase</keyword>
<dbReference type="Gene3D" id="3.90.79.10">
    <property type="entry name" value="Nucleoside Triphosphate Pyrophosphohydrolase"/>
    <property type="match status" value="1"/>
</dbReference>
<dbReference type="AlphaFoldDB" id="A0A9P5D2B6"/>
<gene>
    <name evidence="4" type="ORF">GMORB2_3702</name>
</gene>
<reference evidence="4" key="1">
    <citation type="submission" date="2020-03" db="EMBL/GenBank/DDBJ databases">
        <title>Site-based positive gene gene selection in Geosmithia morbida across the United States reveals a broad range of putative effectors and factors for local host and environmental adapation.</title>
        <authorList>
            <person name="Onufrak A."/>
            <person name="Murdoch R.W."/>
            <person name="Gazis R."/>
            <person name="Huff M."/>
            <person name="Staton M."/>
            <person name="Klingeman W."/>
            <person name="Hadziabdic D."/>
        </authorList>
    </citation>
    <scope>NUCLEOTIDE SEQUENCE</scope>
    <source>
        <strain evidence="4">1262</strain>
    </source>
</reference>
<comment type="caution">
    <text evidence="4">The sequence shown here is derived from an EMBL/GenBank/DDBJ whole genome shotgun (WGS) entry which is preliminary data.</text>
</comment>
<dbReference type="Proteomes" id="UP000749293">
    <property type="component" value="Unassembled WGS sequence"/>
</dbReference>
<comment type="similarity">
    <text evidence="2">Belongs to the Nudix hydrolase family.</text>
</comment>
<dbReference type="InterPro" id="IPR020084">
    <property type="entry name" value="NUDIX_hydrolase_CS"/>
</dbReference>
<evidence type="ECO:0000259" key="3">
    <source>
        <dbReference type="PROSITE" id="PS51462"/>
    </source>
</evidence>
<evidence type="ECO:0000256" key="1">
    <source>
        <dbReference type="ARBA" id="ARBA00022801"/>
    </source>
</evidence>
<dbReference type="InterPro" id="IPR020476">
    <property type="entry name" value="Nudix_hydrolase"/>
</dbReference>
<dbReference type="RefSeq" id="XP_035323515.1">
    <property type="nucleotide sequence ID" value="XM_035465678.1"/>
</dbReference>